<reference evidence="1 2" key="1">
    <citation type="journal article" date="2022" name="Nat. Plants">
        <title>Genomes of leafy and leafless Platanthera orchids illuminate the evolution of mycoheterotrophy.</title>
        <authorList>
            <person name="Li M.H."/>
            <person name="Liu K.W."/>
            <person name="Li Z."/>
            <person name="Lu H.C."/>
            <person name="Ye Q.L."/>
            <person name="Zhang D."/>
            <person name="Wang J.Y."/>
            <person name="Li Y.F."/>
            <person name="Zhong Z.M."/>
            <person name="Liu X."/>
            <person name="Yu X."/>
            <person name="Liu D.K."/>
            <person name="Tu X.D."/>
            <person name="Liu B."/>
            <person name="Hao Y."/>
            <person name="Liao X.Y."/>
            <person name="Jiang Y.T."/>
            <person name="Sun W.H."/>
            <person name="Chen J."/>
            <person name="Chen Y.Q."/>
            <person name="Ai Y."/>
            <person name="Zhai J.W."/>
            <person name="Wu S.S."/>
            <person name="Zhou Z."/>
            <person name="Hsiao Y.Y."/>
            <person name="Wu W.L."/>
            <person name="Chen Y.Y."/>
            <person name="Lin Y.F."/>
            <person name="Hsu J.L."/>
            <person name="Li C.Y."/>
            <person name="Wang Z.W."/>
            <person name="Zhao X."/>
            <person name="Zhong W.Y."/>
            <person name="Ma X.K."/>
            <person name="Ma L."/>
            <person name="Huang J."/>
            <person name="Chen G.Z."/>
            <person name="Huang M.Z."/>
            <person name="Huang L."/>
            <person name="Peng D.H."/>
            <person name="Luo Y.B."/>
            <person name="Zou S.Q."/>
            <person name="Chen S.P."/>
            <person name="Lan S."/>
            <person name="Tsai W.C."/>
            <person name="Van de Peer Y."/>
            <person name="Liu Z.J."/>
        </authorList>
    </citation>
    <scope>NUCLEOTIDE SEQUENCE [LARGE SCALE GENOMIC DNA]</scope>
    <source>
        <strain evidence="1">Lor287</strain>
    </source>
</reference>
<dbReference type="CDD" id="cd22744">
    <property type="entry name" value="OTU"/>
    <property type="match status" value="1"/>
</dbReference>
<comment type="caution">
    <text evidence="1">The sequence shown here is derived from an EMBL/GenBank/DDBJ whole genome shotgun (WGS) entry which is preliminary data.</text>
</comment>
<keyword evidence="2" id="KW-1185">Reference proteome</keyword>
<evidence type="ECO:0000313" key="2">
    <source>
        <dbReference type="Proteomes" id="UP001418222"/>
    </source>
</evidence>
<evidence type="ECO:0008006" key="3">
    <source>
        <dbReference type="Google" id="ProtNLM"/>
    </source>
</evidence>
<dbReference type="Proteomes" id="UP001418222">
    <property type="component" value="Unassembled WGS sequence"/>
</dbReference>
<sequence>MVWKKFDQMINLQHTEIKRSFGHSAIQVSTLFTGPLYTNLIGCVSISALKFIKEEEDKVRSSNYCQVWECAHKNRYSMGLPYAHELVSYIMQSTSFPLCMIHPHWKQLSLKETCEVHFSNDIASEFEGINKRFNETTMDQRQEIKRKLRDLMDPSSTQMVEPSVPLSLKGRPRGSYKKFKDDSKSTKRDPSLFEHVLMSENLVMQKKISKKTVTRKKTGYQLRKNTLTSTQRFFIEVCKQFPIFLAEHIKEVFNVIGDGHCGFRVVARALEMGENWAQVRLDLINELKVKVSMYVEIYGEERLQELMSSLQCTEIPAPPNKWMSMPDMGLVIASCYNIAFIQLSKFQSLTFLPLNSPPPPTQRLVAMGYIDGNHFVHLMMHEGCPLPRIISSWKRFRGPIASTWEDTYMARVQAADQQISTTCEIVDLGVL</sequence>
<evidence type="ECO:0000313" key="1">
    <source>
        <dbReference type="EMBL" id="KAK8946516.1"/>
    </source>
</evidence>
<protein>
    <recommendedName>
        <fullName evidence="3">OTU domain-containing protein</fullName>
    </recommendedName>
</protein>
<gene>
    <name evidence="1" type="ORF">KSP39_PZI007085</name>
</gene>
<dbReference type="AlphaFoldDB" id="A0AAP0G9K7"/>
<name>A0AAP0G9K7_9ASPA</name>
<organism evidence="1 2">
    <name type="scientific">Platanthera zijinensis</name>
    <dbReference type="NCBI Taxonomy" id="2320716"/>
    <lineage>
        <taxon>Eukaryota</taxon>
        <taxon>Viridiplantae</taxon>
        <taxon>Streptophyta</taxon>
        <taxon>Embryophyta</taxon>
        <taxon>Tracheophyta</taxon>
        <taxon>Spermatophyta</taxon>
        <taxon>Magnoliopsida</taxon>
        <taxon>Liliopsida</taxon>
        <taxon>Asparagales</taxon>
        <taxon>Orchidaceae</taxon>
        <taxon>Orchidoideae</taxon>
        <taxon>Orchideae</taxon>
        <taxon>Orchidinae</taxon>
        <taxon>Platanthera</taxon>
    </lineage>
</organism>
<accession>A0AAP0G9K7</accession>
<proteinExistence type="predicted"/>
<dbReference type="EMBL" id="JBBWWQ010000005">
    <property type="protein sequence ID" value="KAK8946516.1"/>
    <property type="molecule type" value="Genomic_DNA"/>
</dbReference>